<keyword evidence="3" id="KW-0539">Nucleus</keyword>
<dbReference type="InterPro" id="IPR006910">
    <property type="entry name" value="Rad21_Rec8_N"/>
</dbReference>
<name>A0A1E3HS63_9TREE</name>
<dbReference type="PANTHER" id="PTHR12585">
    <property type="entry name" value="SCC1 / RAD21 FAMILY MEMBER"/>
    <property type="match status" value="1"/>
</dbReference>
<dbReference type="InterPro" id="IPR036390">
    <property type="entry name" value="WH_DNA-bd_sf"/>
</dbReference>
<dbReference type="AlphaFoldDB" id="A0A1E3HS63"/>
<evidence type="ECO:0000256" key="1">
    <source>
        <dbReference type="ARBA" id="ARBA00004123"/>
    </source>
</evidence>
<dbReference type="SUPFAM" id="SSF46785">
    <property type="entry name" value="Winged helix' DNA-binding domain"/>
    <property type="match status" value="1"/>
</dbReference>
<dbReference type="Proteomes" id="UP000094043">
    <property type="component" value="Chromosome 4"/>
</dbReference>
<accession>A0A1E3HS63</accession>
<feature type="domain" description="Rad21/Rec8-like protein N-terminal" evidence="6">
    <location>
        <begin position="6"/>
        <end position="100"/>
    </location>
</feature>
<dbReference type="KEGG" id="cdep:91088173"/>
<dbReference type="GO" id="GO:0005634">
    <property type="term" value="C:nucleus"/>
    <property type="evidence" value="ECO:0007669"/>
    <property type="project" value="UniProtKB-SubCell"/>
</dbReference>
<dbReference type="GeneID" id="91088173"/>
<dbReference type="GO" id="GO:0003682">
    <property type="term" value="F:chromatin binding"/>
    <property type="evidence" value="ECO:0007669"/>
    <property type="project" value="TreeGrafter"/>
</dbReference>
<dbReference type="PANTHER" id="PTHR12585:SF69">
    <property type="entry name" value="FI11703P"/>
    <property type="match status" value="1"/>
</dbReference>
<dbReference type="GO" id="GO:1990414">
    <property type="term" value="P:replication-born double-strand break repair via sister chromatid exchange"/>
    <property type="evidence" value="ECO:0007669"/>
    <property type="project" value="TreeGrafter"/>
</dbReference>
<dbReference type="GO" id="GO:0007064">
    <property type="term" value="P:mitotic sister chromatid cohesion"/>
    <property type="evidence" value="ECO:0007669"/>
    <property type="project" value="TreeGrafter"/>
</dbReference>
<reference evidence="7" key="1">
    <citation type="submission" date="2016-06" db="EMBL/GenBank/DDBJ databases">
        <authorList>
            <person name="Cuomo C."/>
            <person name="Litvintseva A."/>
            <person name="Heitman J."/>
            <person name="Chen Y."/>
            <person name="Sun S."/>
            <person name="Springer D."/>
            <person name="Dromer F."/>
            <person name="Young S."/>
            <person name="Zeng Q."/>
            <person name="Chapman S."/>
            <person name="Gujja S."/>
            <person name="Saif S."/>
            <person name="Birren B."/>
        </authorList>
    </citation>
    <scope>NUCLEOTIDE SEQUENCE</scope>
    <source>
        <strain evidence="7">CBS 7841</strain>
    </source>
</reference>
<dbReference type="VEuPathDB" id="FungiDB:L203_06008"/>
<proteinExistence type="inferred from homology"/>
<feature type="domain" description="Rad21/Rec8-like protein C-terminal eukaryotic" evidence="5">
    <location>
        <begin position="565"/>
        <end position="615"/>
    </location>
</feature>
<dbReference type="EMBL" id="CP143787">
    <property type="protein sequence ID" value="WVN88750.1"/>
    <property type="molecule type" value="Genomic_DNA"/>
</dbReference>
<dbReference type="Pfam" id="PF04825">
    <property type="entry name" value="Rad21_Rec8_N"/>
    <property type="match status" value="1"/>
</dbReference>
<sequence>MLLNELIKSGPLAKIWLSAHQERKLSKTQAMGVDVGESVVAILTQDTELPLRSSGPLMLGVVRIYSRKVGYLFDDCKEARERISLAFRPGIVDLPEEQVRAPHNAITISTRTEFDFNDWSWGPQDFLVASHSRKLTTTAKETTREFGAFNFGIPRAPSLYGGSATTTSRQGSHDDSSLITSNAFSGIDLGLNLGDDTIEYGRDVLTPLSREGSAFEAIRASREKSLRAGSIHLSEGMDIGTELPPMASMDDYNLGGIGAFEPMDLGLDLDQGAERDRRASTELLTPPPATPSAESTQAVNSIQPNTTLKQARRPRLLLPDAETELNEEHRDRAATLREERYISAKAESGQMGEFMSNPGPYLFPGFKVDGEAWTVIGPQGIAPELSELFTFPDNILRNGRSLADTEETQSSKRPRLDIGERETEIQEEMDVDVELARRVDTANNTFDNDIFPAFQPDVGDFSRLADELPPMEAPTADDIPPMHFSREPSLALSRAESVARDVQFGISPVEFPLAIFDSRFNKIGERLSKWGLDTEDESRGDSTQGRHASMAVGLLRKELDAAPAEGKISFDKLAHKATKRAASTFFFELLSLSTRDRIRIKQQETFGDIEIQGKERLWPTSSQITSSRTASVA</sequence>
<evidence type="ECO:0000259" key="5">
    <source>
        <dbReference type="Pfam" id="PF04824"/>
    </source>
</evidence>
<dbReference type="InterPro" id="IPR039781">
    <property type="entry name" value="Rad21/Rec8-like"/>
</dbReference>
<keyword evidence="8" id="KW-1185">Reference proteome</keyword>
<reference evidence="7" key="3">
    <citation type="submission" date="2024-01" db="EMBL/GenBank/DDBJ databases">
        <authorList>
            <person name="Coelho M.A."/>
            <person name="David-Palma M."/>
            <person name="Shea T."/>
            <person name="Sun S."/>
            <person name="Cuomo C.A."/>
            <person name="Heitman J."/>
        </authorList>
    </citation>
    <scope>NUCLEOTIDE SEQUENCE</scope>
    <source>
        <strain evidence="7">CBS 7841</strain>
    </source>
</reference>
<dbReference type="OrthoDB" id="10071381at2759"/>
<evidence type="ECO:0000256" key="2">
    <source>
        <dbReference type="ARBA" id="ARBA00009870"/>
    </source>
</evidence>
<evidence type="ECO:0000256" key="3">
    <source>
        <dbReference type="ARBA" id="ARBA00023242"/>
    </source>
</evidence>
<evidence type="ECO:0000256" key="4">
    <source>
        <dbReference type="SAM" id="MobiDB-lite"/>
    </source>
</evidence>
<comment type="subcellular location">
    <subcellularLocation>
        <location evidence="1">Nucleus</location>
    </subcellularLocation>
</comment>
<dbReference type="InterPro" id="IPR006909">
    <property type="entry name" value="Rad21/Rec8_C_eu"/>
</dbReference>
<reference evidence="7" key="2">
    <citation type="journal article" date="2022" name="Elife">
        <title>Obligate sexual reproduction of a homothallic fungus closely related to the Cryptococcus pathogenic species complex.</title>
        <authorList>
            <person name="Passer A.R."/>
            <person name="Clancey S.A."/>
            <person name="Shea T."/>
            <person name="David-Palma M."/>
            <person name="Averette A.F."/>
            <person name="Boekhout T."/>
            <person name="Porcel B.M."/>
            <person name="Nowrousian M."/>
            <person name="Cuomo C.A."/>
            <person name="Sun S."/>
            <person name="Heitman J."/>
            <person name="Coelho M.A."/>
        </authorList>
    </citation>
    <scope>NUCLEOTIDE SEQUENCE</scope>
    <source>
        <strain evidence="7">CBS 7841</strain>
    </source>
</reference>
<gene>
    <name evidence="7" type="ORF">L203_103963</name>
</gene>
<dbReference type="Pfam" id="PF04824">
    <property type="entry name" value="Rad21_Rec8"/>
    <property type="match status" value="1"/>
</dbReference>
<evidence type="ECO:0000313" key="7">
    <source>
        <dbReference type="EMBL" id="WVN88750.1"/>
    </source>
</evidence>
<dbReference type="RefSeq" id="XP_066069450.1">
    <property type="nucleotide sequence ID" value="XM_066213353.1"/>
</dbReference>
<evidence type="ECO:0000259" key="6">
    <source>
        <dbReference type="Pfam" id="PF04825"/>
    </source>
</evidence>
<organism evidence="7 8">
    <name type="scientific">Cryptococcus depauperatus CBS 7841</name>
    <dbReference type="NCBI Taxonomy" id="1295531"/>
    <lineage>
        <taxon>Eukaryota</taxon>
        <taxon>Fungi</taxon>
        <taxon>Dikarya</taxon>
        <taxon>Basidiomycota</taxon>
        <taxon>Agaricomycotina</taxon>
        <taxon>Tremellomycetes</taxon>
        <taxon>Tremellales</taxon>
        <taxon>Cryptococcaceae</taxon>
        <taxon>Cryptococcus</taxon>
    </lineage>
</organism>
<evidence type="ECO:0000313" key="8">
    <source>
        <dbReference type="Proteomes" id="UP000094043"/>
    </source>
</evidence>
<comment type="similarity">
    <text evidence="2">Belongs to the rad21 family.</text>
</comment>
<dbReference type="GO" id="GO:0030892">
    <property type="term" value="C:mitotic cohesin complex"/>
    <property type="evidence" value="ECO:0007669"/>
    <property type="project" value="TreeGrafter"/>
</dbReference>
<dbReference type="InterPro" id="IPR023093">
    <property type="entry name" value="ScpA-like_C"/>
</dbReference>
<dbReference type="Gene3D" id="1.10.10.580">
    <property type="entry name" value="Structural maintenance of chromosome 1. Chain E"/>
    <property type="match status" value="1"/>
</dbReference>
<feature type="region of interest" description="Disordered" evidence="4">
    <location>
        <begin position="275"/>
        <end position="300"/>
    </location>
</feature>
<protein>
    <submittedName>
        <fullName evidence="7">Uncharacterized protein</fullName>
    </submittedName>
</protein>